<evidence type="ECO:0000256" key="1">
    <source>
        <dbReference type="SAM" id="Phobius"/>
    </source>
</evidence>
<accession>A0ABM8HW43</accession>
<evidence type="ECO:0000313" key="3">
    <source>
        <dbReference type="Proteomes" id="UP001319827"/>
    </source>
</evidence>
<keyword evidence="1" id="KW-0472">Membrane</keyword>
<evidence type="ECO:0000313" key="2">
    <source>
        <dbReference type="EMBL" id="BCR04781.1"/>
    </source>
</evidence>
<sequence length="41" mass="4627">METSLGHIHCGGHAMKKFLLVILRCNLFRALVLLLLAWLHG</sequence>
<dbReference type="EMBL" id="AP024355">
    <property type="protein sequence ID" value="BCR04781.1"/>
    <property type="molecule type" value="Genomic_DNA"/>
</dbReference>
<name>A0ABM8HW43_9BACT</name>
<protein>
    <submittedName>
        <fullName evidence="2">Uncharacterized protein</fullName>
    </submittedName>
</protein>
<gene>
    <name evidence="2" type="ORF">DESUT3_18500</name>
</gene>
<dbReference type="RefSeq" id="WP_264082195.1">
    <property type="nucleotide sequence ID" value="NZ_AP024355.1"/>
</dbReference>
<keyword evidence="1" id="KW-0812">Transmembrane</keyword>
<proteinExistence type="predicted"/>
<organism evidence="2 3">
    <name type="scientific">Desulfuromonas versatilis</name>
    <dbReference type="NCBI Taxonomy" id="2802975"/>
    <lineage>
        <taxon>Bacteria</taxon>
        <taxon>Pseudomonadati</taxon>
        <taxon>Thermodesulfobacteriota</taxon>
        <taxon>Desulfuromonadia</taxon>
        <taxon>Desulfuromonadales</taxon>
        <taxon>Desulfuromonadaceae</taxon>
        <taxon>Desulfuromonas</taxon>
    </lineage>
</organism>
<dbReference type="Proteomes" id="UP001319827">
    <property type="component" value="Chromosome"/>
</dbReference>
<reference evidence="2 3" key="1">
    <citation type="journal article" date="2016" name="C (Basel)">
        <title>Selective Growth of and Electricity Production by Marine Exoelectrogenic Bacteria in Self-Aggregated Hydrogel of Microbially Reduced Graphene Oxide.</title>
        <authorList>
            <person name="Yoshida N."/>
            <person name="Goto Y."/>
            <person name="Miyata Y."/>
        </authorList>
    </citation>
    <scope>NUCLEOTIDE SEQUENCE [LARGE SCALE GENOMIC DNA]</scope>
    <source>
        <strain evidence="2 3">NIT-T3</strain>
    </source>
</reference>
<keyword evidence="3" id="KW-1185">Reference proteome</keyword>
<keyword evidence="1" id="KW-1133">Transmembrane helix</keyword>
<reference evidence="2 3" key="2">
    <citation type="journal article" date="2021" name="Int. J. Syst. Evol. Microbiol.">
        <title>Isolation and Polyphasic Characterization of Desulfuromonas versatilis sp. Nov., an Electrogenic Bacteria Capable of Versatile Metabolism Isolated from a Graphene Oxide-Reducing Enrichment Culture.</title>
        <authorList>
            <person name="Xie L."/>
            <person name="Yoshida N."/>
            <person name="Ishii S."/>
            <person name="Meng L."/>
        </authorList>
    </citation>
    <scope>NUCLEOTIDE SEQUENCE [LARGE SCALE GENOMIC DNA]</scope>
    <source>
        <strain evidence="2 3">NIT-T3</strain>
    </source>
</reference>
<feature type="transmembrane region" description="Helical" evidence="1">
    <location>
        <begin position="18"/>
        <end position="39"/>
    </location>
</feature>